<dbReference type="PIRSF" id="PIRSF006603">
    <property type="entry name" value="DinF"/>
    <property type="match status" value="1"/>
</dbReference>
<evidence type="ECO:0000313" key="12">
    <source>
        <dbReference type="Proteomes" id="UP000515909"/>
    </source>
</evidence>
<dbReference type="PANTHER" id="PTHR43823:SF3">
    <property type="entry name" value="MULTIDRUG EXPORT PROTEIN MEPA"/>
    <property type="match status" value="1"/>
</dbReference>
<keyword evidence="4" id="KW-0813">Transport</keyword>
<feature type="transmembrane region" description="Helical" evidence="10">
    <location>
        <begin position="197"/>
        <end position="214"/>
    </location>
</feature>
<evidence type="ECO:0000256" key="6">
    <source>
        <dbReference type="ARBA" id="ARBA00022692"/>
    </source>
</evidence>
<sequence>MNEKDQKLEMMRSGKVSTALLKMGLPTMIGMLVSALYSIVDAYFAGWLGTSQQAAIAVVFPMIQIIIGLGMTFGTGAGSFIARLLGKEDMDGANRAASTGMFTSLFVGILASMGCLCFLEPLLRGLGATDTILPFATDYAVVYIGLAFFDIFNVTMNNIVTAEGRAKLAMISMMLGGGLNVILDPVCMFGLHMGIQGAAVATVISQAVVSVMFLRYILGKKGTLRFSLRLYTRKWYLFQEIFKVGIPILVYQLLSSVSMGMTSSAASTYGDSAVAAFGDAIRLMTLGTYVVFGFLKGFQPIVGYNYGAKNYDRVRKLVNTTLKWSTIFCVVVAAIMLIFPSQLMSIFTKSDTELIRIGALSLRANGVIFALFGFEQVAMAVFLAMGKGMQGGLLSISRQGLFFIPAMLLLPRIFGLNGIAWVQPVADAFTILLAAVFMVQFYRDLRRLSAASVPEEGE</sequence>
<feature type="transmembrane region" description="Helical" evidence="10">
    <location>
        <begin position="327"/>
        <end position="347"/>
    </location>
</feature>
<name>A0A7G8T871_9FIRM</name>
<feature type="transmembrane region" description="Helical" evidence="10">
    <location>
        <begin position="168"/>
        <end position="191"/>
    </location>
</feature>
<feature type="transmembrane region" description="Helical" evidence="10">
    <location>
        <begin position="97"/>
        <end position="119"/>
    </location>
</feature>
<feature type="transmembrane region" description="Helical" evidence="10">
    <location>
        <begin position="420"/>
        <end position="442"/>
    </location>
</feature>
<dbReference type="CDD" id="cd13143">
    <property type="entry name" value="MATE_MepA_like"/>
    <property type="match status" value="1"/>
</dbReference>
<evidence type="ECO:0000256" key="2">
    <source>
        <dbReference type="ARBA" id="ARBA00008417"/>
    </source>
</evidence>
<evidence type="ECO:0000256" key="3">
    <source>
        <dbReference type="ARBA" id="ARBA00022106"/>
    </source>
</evidence>
<evidence type="ECO:0000256" key="1">
    <source>
        <dbReference type="ARBA" id="ARBA00004651"/>
    </source>
</evidence>
<dbReference type="GO" id="GO:0005886">
    <property type="term" value="C:plasma membrane"/>
    <property type="evidence" value="ECO:0007669"/>
    <property type="project" value="UniProtKB-SubCell"/>
</dbReference>
<evidence type="ECO:0000256" key="7">
    <source>
        <dbReference type="ARBA" id="ARBA00022989"/>
    </source>
</evidence>
<dbReference type="InterPro" id="IPR051327">
    <property type="entry name" value="MATE_MepA_subfamily"/>
</dbReference>
<evidence type="ECO:0000256" key="10">
    <source>
        <dbReference type="SAM" id="Phobius"/>
    </source>
</evidence>
<keyword evidence="9" id="KW-0046">Antibiotic resistance</keyword>
<dbReference type="InterPro" id="IPR002528">
    <property type="entry name" value="MATE_fam"/>
</dbReference>
<feature type="transmembrane region" description="Helical" evidence="10">
    <location>
        <begin position="286"/>
        <end position="306"/>
    </location>
</feature>
<keyword evidence="7 10" id="KW-1133">Transmembrane helix</keyword>
<dbReference type="NCBIfam" id="TIGR00797">
    <property type="entry name" value="matE"/>
    <property type="match status" value="1"/>
</dbReference>
<dbReference type="Pfam" id="PF01554">
    <property type="entry name" value="MatE"/>
    <property type="match status" value="2"/>
</dbReference>
<dbReference type="GO" id="GO:0046677">
    <property type="term" value="P:response to antibiotic"/>
    <property type="evidence" value="ECO:0007669"/>
    <property type="project" value="UniProtKB-KW"/>
</dbReference>
<comment type="similarity">
    <text evidence="2">Belongs to the multi antimicrobial extrusion (MATE) (TC 2.A.66.1) family. MepA subfamily.</text>
</comment>
<dbReference type="AlphaFoldDB" id="A0A7G8T871"/>
<proteinExistence type="inferred from homology"/>
<feature type="transmembrane region" description="Helical" evidence="10">
    <location>
        <begin position="139"/>
        <end position="156"/>
    </location>
</feature>
<dbReference type="Proteomes" id="UP000515909">
    <property type="component" value="Chromosome"/>
</dbReference>
<comment type="subcellular location">
    <subcellularLocation>
        <location evidence="1">Cell membrane</location>
        <topology evidence="1">Multi-pass membrane protein</topology>
    </subcellularLocation>
</comment>
<accession>A0A7G8T871</accession>
<dbReference type="GO" id="GO:0042910">
    <property type="term" value="F:xenobiotic transmembrane transporter activity"/>
    <property type="evidence" value="ECO:0007669"/>
    <property type="project" value="InterPro"/>
</dbReference>
<keyword evidence="6 10" id="KW-0812">Transmembrane</keyword>
<feature type="transmembrane region" description="Helical" evidence="10">
    <location>
        <begin position="367"/>
        <end position="384"/>
    </location>
</feature>
<evidence type="ECO:0000256" key="9">
    <source>
        <dbReference type="ARBA" id="ARBA00023251"/>
    </source>
</evidence>
<evidence type="ECO:0000256" key="4">
    <source>
        <dbReference type="ARBA" id="ARBA00022448"/>
    </source>
</evidence>
<gene>
    <name evidence="11" type="ORF">HCR03_13940</name>
</gene>
<protein>
    <recommendedName>
        <fullName evidence="3">Multidrug export protein MepA</fullName>
    </recommendedName>
</protein>
<feature type="transmembrane region" description="Helical" evidence="10">
    <location>
        <begin position="396"/>
        <end position="414"/>
    </location>
</feature>
<dbReference type="EMBL" id="CP060286">
    <property type="protein sequence ID" value="QNK39812.1"/>
    <property type="molecule type" value="Genomic_DNA"/>
</dbReference>
<evidence type="ECO:0000256" key="5">
    <source>
        <dbReference type="ARBA" id="ARBA00022475"/>
    </source>
</evidence>
<dbReference type="GO" id="GO:0015297">
    <property type="term" value="F:antiporter activity"/>
    <property type="evidence" value="ECO:0007669"/>
    <property type="project" value="InterPro"/>
</dbReference>
<feature type="transmembrane region" description="Helical" evidence="10">
    <location>
        <begin position="20"/>
        <end position="40"/>
    </location>
</feature>
<feature type="transmembrane region" description="Helical" evidence="10">
    <location>
        <begin position="235"/>
        <end position="254"/>
    </location>
</feature>
<keyword evidence="5" id="KW-1003">Cell membrane</keyword>
<dbReference type="InterPro" id="IPR048279">
    <property type="entry name" value="MdtK-like"/>
</dbReference>
<dbReference type="KEGG" id="cfem:HCR03_13940"/>
<reference evidence="11 12" key="1">
    <citation type="submission" date="2020-08" db="EMBL/GenBank/DDBJ databases">
        <title>The isolate Caproiciproducens sp. 7D4C2 produces n-caproate at mildly acidic conditions from hexoses: genome and rBOX comparison with related strains and chain-elongating bacteria.</title>
        <authorList>
            <person name="Esquivel-Elizondo S."/>
            <person name="Bagci C."/>
            <person name="Temovska M."/>
            <person name="Jeon B.S."/>
            <person name="Bessarab I."/>
            <person name="Williams R.B.H."/>
            <person name="Huson D.H."/>
            <person name="Angenent L.T."/>
        </authorList>
    </citation>
    <scope>NUCLEOTIDE SEQUENCE [LARGE SCALE GENOMIC DNA]</scope>
    <source>
        <strain evidence="11 12">7D4C2</strain>
    </source>
</reference>
<keyword evidence="8 10" id="KW-0472">Membrane</keyword>
<organism evidence="11 12">
    <name type="scientific">Caproicibacter fermentans</name>
    <dbReference type="NCBI Taxonomy" id="2576756"/>
    <lineage>
        <taxon>Bacteria</taxon>
        <taxon>Bacillati</taxon>
        <taxon>Bacillota</taxon>
        <taxon>Clostridia</taxon>
        <taxon>Eubacteriales</taxon>
        <taxon>Acutalibacteraceae</taxon>
        <taxon>Caproicibacter</taxon>
    </lineage>
</organism>
<dbReference type="RefSeq" id="WP_187034786.1">
    <property type="nucleotide sequence ID" value="NZ_CP060286.1"/>
</dbReference>
<dbReference type="InterPro" id="IPR045070">
    <property type="entry name" value="MATE_MepA-like"/>
</dbReference>
<evidence type="ECO:0000256" key="8">
    <source>
        <dbReference type="ARBA" id="ARBA00023136"/>
    </source>
</evidence>
<evidence type="ECO:0000313" key="11">
    <source>
        <dbReference type="EMBL" id="QNK39812.1"/>
    </source>
</evidence>
<feature type="transmembrane region" description="Helical" evidence="10">
    <location>
        <begin position="60"/>
        <end position="85"/>
    </location>
</feature>
<dbReference type="PANTHER" id="PTHR43823">
    <property type="entry name" value="SPORULATION PROTEIN YKVU"/>
    <property type="match status" value="1"/>
</dbReference>